<protein>
    <submittedName>
        <fullName evidence="2">Alkene reductase</fullName>
    </submittedName>
</protein>
<keyword evidence="3" id="KW-1185">Reference proteome</keyword>
<accession>A0ABT7MG43</accession>
<proteinExistence type="predicted"/>
<evidence type="ECO:0000313" key="3">
    <source>
        <dbReference type="Proteomes" id="UP001231924"/>
    </source>
</evidence>
<dbReference type="RefSeq" id="WP_286056244.1">
    <property type="nucleotide sequence ID" value="NZ_JASVWF010000008.1"/>
</dbReference>
<gene>
    <name evidence="2" type="ORF">QRT03_26985</name>
</gene>
<dbReference type="PANTHER" id="PTHR22893">
    <property type="entry name" value="NADH OXIDOREDUCTASE-RELATED"/>
    <property type="match status" value="1"/>
</dbReference>
<organism evidence="2 3">
    <name type="scientific">Actinomycetospora termitidis</name>
    <dbReference type="NCBI Taxonomy" id="3053470"/>
    <lineage>
        <taxon>Bacteria</taxon>
        <taxon>Bacillati</taxon>
        <taxon>Actinomycetota</taxon>
        <taxon>Actinomycetes</taxon>
        <taxon>Pseudonocardiales</taxon>
        <taxon>Pseudonocardiaceae</taxon>
        <taxon>Actinomycetospora</taxon>
    </lineage>
</organism>
<dbReference type="Pfam" id="PF00724">
    <property type="entry name" value="Oxidored_FMN"/>
    <property type="match status" value="1"/>
</dbReference>
<evidence type="ECO:0000313" key="2">
    <source>
        <dbReference type="EMBL" id="MDL5159639.1"/>
    </source>
</evidence>
<dbReference type="CDD" id="cd02933">
    <property type="entry name" value="OYE_like_FMN"/>
    <property type="match status" value="1"/>
</dbReference>
<dbReference type="InterPro" id="IPR001155">
    <property type="entry name" value="OxRdtase_FMN_N"/>
</dbReference>
<dbReference type="InterPro" id="IPR045247">
    <property type="entry name" value="Oye-like"/>
</dbReference>
<evidence type="ECO:0000259" key="1">
    <source>
        <dbReference type="Pfam" id="PF00724"/>
    </source>
</evidence>
<feature type="domain" description="NADH:flavin oxidoreductase/NADH oxidase N-terminal" evidence="1">
    <location>
        <begin position="11"/>
        <end position="345"/>
    </location>
</feature>
<dbReference type="InterPro" id="IPR013785">
    <property type="entry name" value="Aldolase_TIM"/>
</dbReference>
<name>A0ABT7MG43_9PSEU</name>
<dbReference type="SUPFAM" id="SSF51395">
    <property type="entry name" value="FMN-linked oxidoreductases"/>
    <property type="match status" value="1"/>
</dbReference>
<dbReference type="Proteomes" id="UP001231924">
    <property type="component" value="Unassembled WGS sequence"/>
</dbReference>
<dbReference type="PANTHER" id="PTHR22893:SF91">
    <property type="entry name" value="NADPH DEHYDROGENASE 2-RELATED"/>
    <property type="match status" value="1"/>
</dbReference>
<dbReference type="Gene3D" id="3.20.20.70">
    <property type="entry name" value="Aldolase class I"/>
    <property type="match status" value="1"/>
</dbReference>
<dbReference type="EMBL" id="JASVWF010000008">
    <property type="protein sequence ID" value="MDL5159639.1"/>
    <property type="molecule type" value="Genomic_DNA"/>
</dbReference>
<sequence length="371" mass="40412">MSTPLPDDSPLLAPLRVGRLELPHRALMAPLTRNRADGDVPNEMQAEYYAQRASAGLIFSEGSQPQRMGQAYPNVPGVHSVEQKAGWARIARRVHDGQGHLFVQLMHSGRISHPHTLDGATPVASSAVRPEGSIVTWSSPDPDTERELTTLDYVTPRALELAEIPDVVAGYAHAARLAVDAGADGVELHGANGYLIHQFLADGINRRTDRYGGTAANRARFAVEVARACAEEIGADRLGIRVSPLNPFNGIVENDDEVYDVLVDALAPMGLAYLHVVGTRNQDFVLRLRKAWPGIYVLNTNFEEYSTREDMAGLIADGVADAVTVGRPWIANPDLVRRWREGAAENEPDQGSLYGGDHRGYTDYAFLHDAA</sequence>
<reference evidence="2 3" key="1">
    <citation type="submission" date="2023-06" db="EMBL/GenBank/DDBJ databases">
        <title>Actinomycetospora Odt1-22.</title>
        <authorList>
            <person name="Supong K."/>
        </authorList>
    </citation>
    <scope>NUCLEOTIDE SEQUENCE [LARGE SCALE GENOMIC DNA]</scope>
    <source>
        <strain evidence="2 3">Odt1-22</strain>
    </source>
</reference>
<comment type="caution">
    <text evidence="2">The sequence shown here is derived from an EMBL/GenBank/DDBJ whole genome shotgun (WGS) entry which is preliminary data.</text>
</comment>